<keyword evidence="5" id="KW-0449">Lipoprotein</keyword>
<sequence>MTKSKKLISICCITLMVAMLLLAGCSSGGSSQAEGGEPVPSDSGSAVADTEKQEDVTITMWMRWPEFAELNKEVIAKFEAKYPYIHVENTEVATSQYLPQLQTAIAGSELPDIFANYSSLPLYQLHDLDVVHSLNDVIGDQKDKFEKGMFTPGMTMIDGDIYAFPITSNHRDGYVMYYNKDVLQKAGLGEQDIPKNWDDLLKVGKQIEEKTDGKAYGVVMGMQEHWLVNNIIAHLSSAITPEVLPNSHLNPHTGQYVYDTDGIVETLQYIKKLSDEEVLHPNSLLVKAPEAATLFAGGQAAFLMSGLWEIPTFYKAGFQSFGVAPLPTKDGKAMYEEVNGDPKSALYVSKKTKHFNEVKLFLQFMMDEYYKGLVSNEINFSPIPEINQSVEIKDANLKKGLDMQDNLFFFTPHPFIKNLNTVQVNEAMSGKLPKEKPADILEGYLVGQITDVKQALKKIGDAHNQLLKKTIEEVKAKGVEVDSSDWQFADWESFKSYEVK</sequence>
<dbReference type="PANTHER" id="PTHR43649:SF33">
    <property type="entry name" value="POLYGALACTURONAN_RHAMNOGALACTURONAN-BINDING PROTEIN YTCQ"/>
    <property type="match status" value="1"/>
</dbReference>
<evidence type="ECO:0000256" key="5">
    <source>
        <dbReference type="ARBA" id="ARBA00023288"/>
    </source>
</evidence>
<comment type="caution">
    <text evidence="7">The sequence shown here is derived from an EMBL/GenBank/DDBJ whole genome shotgun (WGS) entry which is preliminary data.</text>
</comment>
<dbReference type="Pfam" id="PF01547">
    <property type="entry name" value="SBP_bac_1"/>
    <property type="match status" value="1"/>
</dbReference>
<dbReference type="PROSITE" id="PS51257">
    <property type="entry name" value="PROKAR_LIPOPROTEIN"/>
    <property type="match status" value="1"/>
</dbReference>
<name>A0A916ZIH8_9BACL</name>
<dbReference type="InterPro" id="IPR050490">
    <property type="entry name" value="Bact_solute-bd_prot1"/>
</dbReference>
<evidence type="ECO:0000256" key="2">
    <source>
        <dbReference type="ARBA" id="ARBA00022729"/>
    </source>
</evidence>
<keyword evidence="8" id="KW-1185">Reference proteome</keyword>
<dbReference type="Proteomes" id="UP000612456">
    <property type="component" value="Unassembled WGS sequence"/>
</dbReference>
<proteinExistence type="predicted"/>
<keyword evidence="4" id="KW-0564">Palmitate</keyword>
<dbReference type="PANTHER" id="PTHR43649">
    <property type="entry name" value="ARABINOSE-BINDING PROTEIN-RELATED"/>
    <property type="match status" value="1"/>
</dbReference>
<reference evidence="7" key="1">
    <citation type="journal article" date="2014" name="Int. J. Syst. Evol. Microbiol.">
        <title>Complete genome sequence of Corynebacterium casei LMG S-19264T (=DSM 44701T), isolated from a smear-ripened cheese.</title>
        <authorList>
            <consortium name="US DOE Joint Genome Institute (JGI-PGF)"/>
            <person name="Walter F."/>
            <person name="Albersmeier A."/>
            <person name="Kalinowski J."/>
            <person name="Ruckert C."/>
        </authorList>
    </citation>
    <scope>NUCLEOTIDE SEQUENCE</scope>
    <source>
        <strain evidence="7">CGMCC 1.15178</strain>
    </source>
</reference>
<accession>A0A916ZIH8</accession>
<evidence type="ECO:0000256" key="1">
    <source>
        <dbReference type="ARBA" id="ARBA00022475"/>
    </source>
</evidence>
<feature type="signal peptide" evidence="6">
    <location>
        <begin position="1"/>
        <end position="23"/>
    </location>
</feature>
<evidence type="ECO:0000313" key="7">
    <source>
        <dbReference type="EMBL" id="GGD99269.1"/>
    </source>
</evidence>
<dbReference type="RefSeq" id="WP_188999932.1">
    <property type="nucleotide sequence ID" value="NZ_BMHP01000011.1"/>
</dbReference>
<gene>
    <name evidence="7" type="ORF">GCM10010911_67750</name>
</gene>
<evidence type="ECO:0000256" key="3">
    <source>
        <dbReference type="ARBA" id="ARBA00023136"/>
    </source>
</evidence>
<dbReference type="InterPro" id="IPR006059">
    <property type="entry name" value="SBP"/>
</dbReference>
<keyword evidence="1" id="KW-1003">Cell membrane</keyword>
<evidence type="ECO:0000313" key="8">
    <source>
        <dbReference type="Proteomes" id="UP000612456"/>
    </source>
</evidence>
<dbReference type="CDD" id="cd13585">
    <property type="entry name" value="PBP2_TMBP_like"/>
    <property type="match status" value="1"/>
</dbReference>
<organism evidence="7 8">
    <name type="scientific">Paenibacillus nasutitermitis</name>
    <dbReference type="NCBI Taxonomy" id="1652958"/>
    <lineage>
        <taxon>Bacteria</taxon>
        <taxon>Bacillati</taxon>
        <taxon>Bacillota</taxon>
        <taxon>Bacilli</taxon>
        <taxon>Bacillales</taxon>
        <taxon>Paenibacillaceae</taxon>
        <taxon>Paenibacillus</taxon>
    </lineage>
</organism>
<dbReference type="Gene3D" id="3.40.190.10">
    <property type="entry name" value="Periplasmic binding protein-like II"/>
    <property type="match status" value="1"/>
</dbReference>
<reference evidence="7" key="2">
    <citation type="submission" date="2020-09" db="EMBL/GenBank/DDBJ databases">
        <authorList>
            <person name="Sun Q."/>
            <person name="Zhou Y."/>
        </authorList>
    </citation>
    <scope>NUCLEOTIDE SEQUENCE</scope>
    <source>
        <strain evidence="7">CGMCC 1.15178</strain>
    </source>
</reference>
<evidence type="ECO:0000256" key="4">
    <source>
        <dbReference type="ARBA" id="ARBA00023139"/>
    </source>
</evidence>
<dbReference type="SUPFAM" id="SSF53850">
    <property type="entry name" value="Periplasmic binding protein-like II"/>
    <property type="match status" value="1"/>
</dbReference>
<dbReference type="EMBL" id="BMHP01000011">
    <property type="protein sequence ID" value="GGD99269.1"/>
    <property type="molecule type" value="Genomic_DNA"/>
</dbReference>
<keyword evidence="3" id="KW-0472">Membrane</keyword>
<keyword evidence="2 6" id="KW-0732">Signal</keyword>
<protein>
    <submittedName>
        <fullName evidence="7">Sugar ABC transporter substrate-binding protein</fullName>
    </submittedName>
</protein>
<feature type="chain" id="PRO_5039687492" evidence="6">
    <location>
        <begin position="24"/>
        <end position="500"/>
    </location>
</feature>
<dbReference type="AlphaFoldDB" id="A0A916ZIH8"/>
<evidence type="ECO:0000256" key="6">
    <source>
        <dbReference type="SAM" id="SignalP"/>
    </source>
</evidence>